<organism evidence="1">
    <name type="scientific">uncultured Caudovirales phage</name>
    <dbReference type="NCBI Taxonomy" id="2100421"/>
    <lineage>
        <taxon>Viruses</taxon>
        <taxon>Duplodnaviria</taxon>
        <taxon>Heunggongvirae</taxon>
        <taxon>Uroviricota</taxon>
        <taxon>Caudoviricetes</taxon>
        <taxon>Peduoviridae</taxon>
        <taxon>Maltschvirus</taxon>
        <taxon>Maltschvirus maltsch</taxon>
    </lineage>
</organism>
<proteinExistence type="predicted"/>
<dbReference type="EMBL" id="LR797460">
    <property type="protein sequence ID" value="CAB4218796.1"/>
    <property type="molecule type" value="Genomic_DNA"/>
</dbReference>
<sequence>MGYLQLKDYYRVIQPTNFTEIGGSDAVIRVEHERVALEDIASQLRQKYNVAEEFTDTEVWSFIKTYKASNRVYLDATAYSITSAYAVGALALQGTDVYKCKTVINLPGEAFNAAHWDLIGAQYDMFFVTYPSTPFDETRFYEIGDKVFWKDKEYTALVSSRTYHHFDRLQYFEKSNVPPINIFPDDPKEGLTAWGTGVAYSVAAGTLPTNTTKWTAGDNRNGKLVQIMTDIVLYYIHKRIAPRNIPQTRIEAYMGNPSDYAIKDGKTTYPTYSALGYLQACATGEIMPQLAVIQPSRGKRIRYGGQVKKLNSY</sequence>
<accession>A0A6J5SUR1</accession>
<protein>
    <submittedName>
        <fullName evidence="1">Uncharacterized protein</fullName>
    </submittedName>
</protein>
<name>A0A6J5SUR1_9CAUD</name>
<reference evidence="1" key="1">
    <citation type="submission" date="2020-05" db="EMBL/GenBank/DDBJ databases">
        <authorList>
            <person name="Chiriac C."/>
            <person name="Salcher M."/>
            <person name="Ghai R."/>
            <person name="Kavagutti S V."/>
        </authorList>
    </citation>
    <scope>NUCLEOTIDE SEQUENCE</scope>
</reference>
<evidence type="ECO:0000313" key="1">
    <source>
        <dbReference type="EMBL" id="CAB4218796.1"/>
    </source>
</evidence>
<gene>
    <name evidence="1" type="ORF">UFOVP1596_43</name>
</gene>